<accession>A0A0K0CT89</accession>
<reference evidence="2" key="2">
    <citation type="submission" date="2017-02" db="UniProtKB">
        <authorList>
            <consortium name="WormBaseParasite"/>
        </authorList>
    </citation>
    <scope>IDENTIFICATION</scope>
</reference>
<dbReference type="AlphaFoldDB" id="A0A0K0CT89"/>
<dbReference type="Proteomes" id="UP000035642">
    <property type="component" value="Unassembled WGS sequence"/>
</dbReference>
<keyword evidence="1" id="KW-1185">Reference proteome</keyword>
<protein>
    <submittedName>
        <fullName evidence="2">Chromosome 2 open reading frame 73</fullName>
    </submittedName>
</protein>
<sequence length="110" mass="12981">MPQKCTRMSSKFIVEALLQRHLVPQTMKASAASRQPDWNFQHDSYRRSRVSSQFTVDALLQKDSVPQKMEPSRASPQPYWNFLYDSHERECRQTIDIKNVEKHARAHSYD</sequence>
<name>A0A0K0CT89_ANGCA</name>
<organism evidence="1 2">
    <name type="scientific">Angiostrongylus cantonensis</name>
    <name type="common">Rat lungworm</name>
    <dbReference type="NCBI Taxonomy" id="6313"/>
    <lineage>
        <taxon>Eukaryota</taxon>
        <taxon>Metazoa</taxon>
        <taxon>Ecdysozoa</taxon>
        <taxon>Nematoda</taxon>
        <taxon>Chromadorea</taxon>
        <taxon>Rhabditida</taxon>
        <taxon>Rhabditina</taxon>
        <taxon>Rhabditomorpha</taxon>
        <taxon>Strongyloidea</taxon>
        <taxon>Metastrongylidae</taxon>
        <taxon>Angiostrongylus</taxon>
    </lineage>
</organism>
<dbReference type="WBParaSite" id="ACAC_0000026301-mRNA-1">
    <property type="protein sequence ID" value="ACAC_0000026301-mRNA-1"/>
    <property type="gene ID" value="ACAC_0000026301"/>
</dbReference>
<reference evidence="1" key="1">
    <citation type="submission" date="2012-09" db="EMBL/GenBank/DDBJ databases">
        <authorList>
            <person name="Martin A.A."/>
        </authorList>
    </citation>
    <scope>NUCLEOTIDE SEQUENCE</scope>
</reference>
<proteinExistence type="predicted"/>
<evidence type="ECO:0000313" key="1">
    <source>
        <dbReference type="Proteomes" id="UP000035642"/>
    </source>
</evidence>
<evidence type="ECO:0000313" key="2">
    <source>
        <dbReference type="WBParaSite" id="ACAC_0000026301-mRNA-1"/>
    </source>
</evidence>